<dbReference type="SUPFAM" id="SSF64518">
    <property type="entry name" value="Phase 1 flagellin"/>
    <property type="match status" value="1"/>
</dbReference>
<dbReference type="InterPro" id="IPR001492">
    <property type="entry name" value="Flagellin"/>
</dbReference>
<name>A0ABY5USZ4_9GAMM</name>
<evidence type="ECO:0000256" key="5">
    <source>
        <dbReference type="ARBA" id="ARBA00023143"/>
    </source>
</evidence>
<keyword evidence="9" id="KW-0969">Cilium</keyword>
<dbReference type="Pfam" id="PF00669">
    <property type="entry name" value="Flagellin_N"/>
    <property type="match status" value="1"/>
</dbReference>
<evidence type="ECO:0000256" key="4">
    <source>
        <dbReference type="ARBA" id="ARBA00022525"/>
    </source>
</evidence>
<dbReference type="Proteomes" id="UP001057860">
    <property type="component" value="Chromosome"/>
</dbReference>
<evidence type="ECO:0000259" key="8">
    <source>
        <dbReference type="Pfam" id="PF00669"/>
    </source>
</evidence>
<organism evidence="9 10">
    <name type="scientific">Yersinia alsatica</name>
    <dbReference type="NCBI Taxonomy" id="2890317"/>
    <lineage>
        <taxon>Bacteria</taxon>
        <taxon>Pseudomonadati</taxon>
        <taxon>Pseudomonadota</taxon>
        <taxon>Gammaproteobacteria</taxon>
        <taxon>Enterobacterales</taxon>
        <taxon>Yersiniaceae</taxon>
        <taxon>Yersinia</taxon>
    </lineage>
</organism>
<evidence type="ECO:0000256" key="1">
    <source>
        <dbReference type="ARBA" id="ARBA00004365"/>
    </source>
</evidence>
<feature type="domain" description="Flagellin N-terminal" evidence="8">
    <location>
        <begin position="3"/>
        <end position="141"/>
    </location>
</feature>
<sequence>MRISTSMMTATMHQSVSNSNSEREKLMKQISSQLRVIVPSDDPIASTWMGQLEQEQSAINQYKQNISRLNNSLTKQEKNVTALKNELGDIKDELLAAVNDSRGSLDMASYGNSIEARLESIVTFLNTKSGEGRYIFSGTATGTLPIRYDASNKEYHYDGNSDYRETITANGINVRENTHLQEAFGLQSSGNMGTLSKLKELCNEMKTNPDKASYISELQDMLELIDDATNYMAATETELGSRQNRINLLSDTHERNEEANNDIARNLVGLDEIQTQAMILEMQAHQNALISTFKMYNQVNNLSLFNLL</sequence>
<dbReference type="EMBL" id="CP104006">
    <property type="protein sequence ID" value="UWM46479.1"/>
    <property type="molecule type" value="Genomic_DNA"/>
</dbReference>
<dbReference type="GeneID" id="75139645"/>
<proteinExistence type="inferred from homology"/>
<evidence type="ECO:0000256" key="3">
    <source>
        <dbReference type="ARBA" id="ARBA00005709"/>
    </source>
</evidence>
<keyword evidence="10" id="KW-1185">Reference proteome</keyword>
<keyword evidence="4" id="KW-0964">Secreted</keyword>
<protein>
    <submittedName>
        <fullName evidence="9">Flagellar hook-associated protein FlgL</fullName>
    </submittedName>
</protein>
<comment type="subcellular location">
    <subcellularLocation>
        <location evidence="1">Bacterial flagellum</location>
    </subcellularLocation>
    <subcellularLocation>
        <location evidence="2">Secreted</location>
    </subcellularLocation>
</comment>
<dbReference type="Gene3D" id="1.20.1330.10">
    <property type="entry name" value="f41 fragment of flagellin, N-terminal domain"/>
    <property type="match status" value="1"/>
</dbReference>
<keyword evidence="9" id="KW-0282">Flagellum</keyword>
<feature type="compositionally biased region" description="Polar residues" evidence="7">
    <location>
        <begin position="1"/>
        <end position="20"/>
    </location>
</feature>
<dbReference type="PANTHER" id="PTHR42792">
    <property type="entry name" value="FLAGELLIN"/>
    <property type="match status" value="1"/>
</dbReference>
<evidence type="ECO:0000313" key="9">
    <source>
        <dbReference type="EMBL" id="UWM46479.1"/>
    </source>
</evidence>
<dbReference type="InterPro" id="IPR001029">
    <property type="entry name" value="Flagellin_N"/>
</dbReference>
<reference evidence="9" key="1">
    <citation type="submission" date="2022-08" db="EMBL/GenBank/DDBJ databases">
        <authorList>
            <person name="Bogun A."/>
            <person name="Kislichkina A."/>
            <person name="Solomentsev V."/>
            <person name="Skryabin Y."/>
            <person name="Sizova A."/>
            <person name="Platonov M."/>
            <person name="Dentovskaya S."/>
        </authorList>
    </citation>
    <scope>NUCLEOTIDE SEQUENCE</scope>
    <source>
        <strain evidence="9">SCPM-O-B-7604</strain>
    </source>
</reference>
<feature type="coiled-coil region" evidence="6">
    <location>
        <begin position="52"/>
        <end position="93"/>
    </location>
</feature>
<dbReference type="PANTHER" id="PTHR42792:SF1">
    <property type="entry name" value="FLAGELLAR HOOK-ASSOCIATED PROTEIN 3"/>
    <property type="match status" value="1"/>
</dbReference>
<evidence type="ECO:0000256" key="7">
    <source>
        <dbReference type="SAM" id="MobiDB-lite"/>
    </source>
</evidence>
<keyword evidence="9" id="KW-0966">Cell projection</keyword>
<evidence type="ECO:0000313" key="10">
    <source>
        <dbReference type="Proteomes" id="UP001057860"/>
    </source>
</evidence>
<evidence type="ECO:0000256" key="6">
    <source>
        <dbReference type="SAM" id="Coils"/>
    </source>
</evidence>
<feature type="region of interest" description="Disordered" evidence="7">
    <location>
        <begin position="1"/>
        <end position="21"/>
    </location>
</feature>
<evidence type="ECO:0000256" key="2">
    <source>
        <dbReference type="ARBA" id="ARBA00004613"/>
    </source>
</evidence>
<comment type="similarity">
    <text evidence="3">Belongs to the bacterial flagellin family.</text>
</comment>
<keyword evidence="5" id="KW-0975">Bacterial flagellum</keyword>
<keyword evidence="6" id="KW-0175">Coiled coil</keyword>
<accession>A0ABY5USZ4</accession>
<dbReference type="RefSeq" id="WP_072077437.1">
    <property type="nucleotide sequence ID" value="NZ_CABHWS010000093.1"/>
</dbReference>
<gene>
    <name evidence="9" type="primary">flgL</name>
    <name evidence="9" type="ORF">N0H69_06560</name>
</gene>